<dbReference type="GO" id="GO:0022625">
    <property type="term" value="C:cytosolic large ribosomal subunit"/>
    <property type="evidence" value="ECO:0000318"/>
    <property type="project" value="GO_Central"/>
</dbReference>
<dbReference type="eggNOG" id="KOG1714">
    <property type="taxonomic scope" value="Eukaryota"/>
</dbReference>
<dbReference type="RefSeq" id="XP_001330168.1">
    <property type="nucleotide sequence ID" value="XM_001330133.1"/>
</dbReference>
<name>A2D7Q5_TRIV3</name>
<dbReference type="FunFam" id="3.100.10.10:FF:000001">
    <property type="entry name" value="60S ribosomal protein L18"/>
    <property type="match status" value="1"/>
</dbReference>
<dbReference type="PANTHER" id="PTHR10934:SF2">
    <property type="entry name" value="LARGE RIBOSOMAL SUBUNIT PROTEIN EL18"/>
    <property type="match status" value="1"/>
</dbReference>
<dbReference type="FunCoup" id="A2D7Q5">
    <property type="interactions" value="665"/>
</dbReference>
<comment type="similarity">
    <text evidence="1">Belongs to the eukaryotic ribosomal protein eL18 family.</text>
</comment>
<keyword evidence="9" id="KW-0002">3D-structure</keyword>
<keyword evidence="2 7" id="KW-0689">Ribosomal protein</keyword>
<keyword evidence="3" id="KW-0687">Ribonucleoprotein</keyword>
<dbReference type="Pfam" id="PF17135">
    <property type="entry name" value="Ribosomal_L18"/>
    <property type="match status" value="1"/>
</dbReference>
<dbReference type="EMBL" id="DS113177">
    <property type="protein sequence ID" value="EAY23772.1"/>
    <property type="molecule type" value="Genomic_DNA"/>
</dbReference>
<dbReference type="PDBsum" id="5XY3"/>
<dbReference type="VEuPathDB" id="TrichDB:TVAG_121100"/>
<dbReference type="SMR" id="A2D7Q5"/>
<dbReference type="Gene3D" id="3.100.10.10">
    <property type="match status" value="1"/>
</dbReference>
<dbReference type="VEuPathDB" id="TrichDB:TVAGG3_0994520"/>
<proteinExistence type="evidence at protein level"/>
<organism evidence="7 8">
    <name type="scientific">Trichomonas vaginalis (strain ATCC PRA-98 / G3)</name>
    <dbReference type="NCBI Taxonomy" id="412133"/>
    <lineage>
        <taxon>Eukaryota</taxon>
        <taxon>Metamonada</taxon>
        <taxon>Parabasalia</taxon>
        <taxon>Trichomonadida</taxon>
        <taxon>Trichomonadidae</taxon>
        <taxon>Trichomonas</taxon>
    </lineage>
</organism>
<dbReference type="InterPro" id="IPR000039">
    <property type="entry name" value="Ribosomal_eL18"/>
</dbReference>
<dbReference type="OMA" id="KPYVRFK"/>
<sequence>MGVDLDHRVPRKQRQEPKTADAQMKMLHNLYAFLARRTGNDFNAKIAHRLCISRTNRRPYSLSRLATALNGKEAETIAVLVAKITNDERLLEVPKMKVCALKFTETARARILAAGGECITFDQLAQLRPTGDKCLLLEGDRTRRLVNKHFGAAPGDDNSKTRPKVASHGRKFEMARGRRKSRWYHA</sequence>
<reference evidence="9" key="3">
    <citation type="journal article" date="2017" name="Cell Res.">
        <title>Cryo-EM structures of the 80S ribosomes from human parasites Trichomonas vaginalis and Toxoplasma gondii.</title>
        <authorList>
            <person name="Li Z."/>
            <person name="Guo Q."/>
            <person name="Zheng L."/>
            <person name="Ji Y."/>
            <person name="Xie Y.T."/>
            <person name="Lai D.H."/>
            <person name="Lun Z.R."/>
            <person name="Suo X."/>
            <person name="Gao N."/>
        </authorList>
    </citation>
    <scope>STRUCTURE BY ELECTRON MICROSCOPY (3.20 ANGSTROMS)</scope>
</reference>
<evidence type="ECO:0007829" key="9">
    <source>
        <dbReference type="PDB" id="5XY3"/>
    </source>
</evidence>
<reference evidence="7" key="1">
    <citation type="submission" date="2006-10" db="EMBL/GenBank/DDBJ databases">
        <authorList>
            <person name="Amadeo P."/>
            <person name="Zhao Q."/>
            <person name="Wortman J."/>
            <person name="Fraser-Liggett C."/>
            <person name="Carlton J."/>
        </authorList>
    </citation>
    <scope>NUCLEOTIDE SEQUENCE</scope>
    <source>
        <strain evidence="7">G3</strain>
    </source>
</reference>
<feature type="region of interest" description="Disordered" evidence="4">
    <location>
        <begin position="149"/>
        <end position="170"/>
    </location>
</feature>
<feature type="domain" description="Large ribosomal subunit protein uL15/eL18" evidence="5">
    <location>
        <begin position="2"/>
        <end position="185"/>
    </location>
</feature>
<dbReference type="KEGG" id="tva:4759126"/>
<dbReference type="InterPro" id="IPR021131">
    <property type="entry name" value="Ribosomal_uL15/eL18"/>
</dbReference>
<dbReference type="STRING" id="5722.A2D7Q5"/>
<dbReference type="PANTHER" id="PTHR10934">
    <property type="entry name" value="60S RIBOSOMAL PROTEIN L18"/>
    <property type="match status" value="1"/>
</dbReference>
<evidence type="ECO:0000313" key="8">
    <source>
        <dbReference type="Proteomes" id="UP000001542"/>
    </source>
</evidence>
<dbReference type="KEGG" id="tva:4720738"/>
<evidence type="ECO:0000256" key="2">
    <source>
        <dbReference type="ARBA" id="ARBA00022980"/>
    </source>
</evidence>
<dbReference type="InterPro" id="IPR036227">
    <property type="entry name" value="Ribosomal_uL15/eL18_sf"/>
</dbReference>
<evidence type="ECO:0000259" key="5">
    <source>
        <dbReference type="Pfam" id="PF17135"/>
    </source>
</evidence>
<dbReference type="OrthoDB" id="6353017at2759"/>
<evidence type="ECO:0000256" key="1">
    <source>
        <dbReference type="ARBA" id="ARBA00006815"/>
    </source>
</evidence>
<reference evidence="7" key="2">
    <citation type="journal article" date="2007" name="Science">
        <title>Draft genome sequence of the sexually transmitted pathogen Trichomonas vaginalis.</title>
        <authorList>
            <person name="Carlton J.M."/>
            <person name="Hirt R.P."/>
            <person name="Silva J.C."/>
            <person name="Delcher A.L."/>
            <person name="Schatz M."/>
            <person name="Zhao Q."/>
            <person name="Wortman J.R."/>
            <person name="Bidwell S.L."/>
            <person name="Alsmark U.C.M."/>
            <person name="Besteiro S."/>
            <person name="Sicheritz-Ponten T."/>
            <person name="Noel C.J."/>
            <person name="Dacks J.B."/>
            <person name="Foster P.G."/>
            <person name="Simillion C."/>
            <person name="Van de Peer Y."/>
            <person name="Miranda-Saavedra D."/>
            <person name="Barton G.J."/>
            <person name="Westrop G.D."/>
            <person name="Mueller S."/>
            <person name="Dessi D."/>
            <person name="Fiori P.L."/>
            <person name="Ren Q."/>
            <person name="Paulsen I."/>
            <person name="Zhang H."/>
            <person name="Bastida-Corcuera F.D."/>
            <person name="Simoes-Barbosa A."/>
            <person name="Brown M.T."/>
            <person name="Hayes R.D."/>
            <person name="Mukherjee M."/>
            <person name="Okumura C.Y."/>
            <person name="Schneider R."/>
            <person name="Smith A.J."/>
            <person name="Vanacova S."/>
            <person name="Villalvazo M."/>
            <person name="Haas B.J."/>
            <person name="Pertea M."/>
            <person name="Feldblyum T.V."/>
            <person name="Utterback T.R."/>
            <person name="Shu C.L."/>
            <person name="Osoegawa K."/>
            <person name="de Jong P.J."/>
            <person name="Hrdy I."/>
            <person name="Horvathova L."/>
            <person name="Zubacova Z."/>
            <person name="Dolezal P."/>
            <person name="Malik S.B."/>
            <person name="Logsdon J.M. Jr."/>
            <person name="Henze K."/>
            <person name="Gupta A."/>
            <person name="Wang C.C."/>
            <person name="Dunne R.L."/>
            <person name="Upcroft J.A."/>
            <person name="Upcroft P."/>
            <person name="White O."/>
            <person name="Salzberg S.L."/>
            <person name="Tang P."/>
            <person name="Chiu C.-H."/>
            <person name="Lee Y.-S."/>
            <person name="Embley T.M."/>
            <person name="Coombs G.H."/>
            <person name="Mottram J.C."/>
            <person name="Tachezy J."/>
            <person name="Fraser-Liggett C.M."/>
            <person name="Johnson P.J."/>
        </authorList>
    </citation>
    <scope>NUCLEOTIDE SEQUENCE [LARGE SCALE GENOMIC DNA]</scope>
    <source>
        <strain evidence="7">G3</strain>
    </source>
</reference>
<protein>
    <submittedName>
        <fullName evidence="7">60S ribosomal protein L18, putative</fullName>
    </submittedName>
</protein>
<dbReference type="PDB" id="5XY3">
    <property type="method" value="EM"/>
    <property type="resolution" value="3.20 A"/>
    <property type="chains" value="Q=1-186"/>
</dbReference>
<evidence type="ECO:0000313" key="6">
    <source>
        <dbReference type="EMBL" id="EAY01300.1"/>
    </source>
</evidence>
<dbReference type="Proteomes" id="UP000001542">
    <property type="component" value="Unassembled WGS sequence"/>
</dbReference>
<dbReference type="RefSeq" id="XP_001277020.1">
    <property type="nucleotide sequence ID" value="XM_001277019.1"/>
</dbReference>
<evidence type="ECO:0000256" key="4">
    <source>
        <dbReference type="SAM" id="MobiDB-lite"/>
    </source>
</evidence>
<evidence type="ECO:0000313" key="7">
    <source>
        <dbReference type="EMBL" id="EAY23772.1"/>
    </source>
</evidence>
<dbReference type="AlphaFoldDB" id="A2D7Q5"/>
<dbReference type="GO" id="GO:0006412">
    <property type="term" value="P:translation"/>
    <property type="evidence" value="ECO:0007669"/>
    <property type="project" value="InterPro"/>
</dbReference>
<gene>
    <name evidence="7" type="ORF">TVAG_121100</name>
    <name evidence="6" type="ORF">TVAG_395470</name>
</gene>
<dbReference type="EMBL" id="DS113572">
    <property type="protein sequence ID" value="EAY01300.1"/>
    <property type="molecule type" value="Genomic_DNA"/>
</dbReference>
<evidence type="ECO:0000256" key="3">
    <source>
        <dbReference type="ARBA" id="ARBA00023274"/>
    </source>
</evidence>
<dbReference type="GO" id="GO:0003735">
    <property type="term" value="F:structural constituent of ribosome"/>
    <property type="evidence" value="ECO:0000318"/>
    <property type="project" value="GO_Central"/>
</dbReference>
<accession>A2D7Q5</accession>
<dbReference type="SUPFAM" id="SSF52080">
    <property type="entry name" value="Ribosomal proteins L15p and L18e"/>
    <property type="match status" value="1"/>
</dbReference>
<dbReference type="GO" id="GO:0003723">
    <property type="term" value="F:RNA binding"/>
    <property type="evidence" value="ECO:0000318"/>
    <property type="project" value="GO_Central"/>
</dbReference>
<keyword evidence="8" id="KW-1185">Reference proteome</keyword>
<dbReference type="VEuPathDB" id="TrichDB:TVAGG3_0075600"/>
<dbReference type="EMDB" id="EMD-6784"/>